<keyword evidence="5" id="KW-1185">Reference proteome</keyword>
<evidence type="ECO:0000313" key="4">
    <source>
        <dbReference type="EMBL" id="MFC0050228.1"/>
    </source>
</evidence>
<evidence type="ECO:0000313" key="5">
    <source>
        <dbReference type="Proteomes" id="UP001589813"/>
    </source>
</evidence>
<comment type="similarity">
    <text evidence="1">Belongs to the heat shock protein 70 family.</text>
</comment>
<dbReference type="Proteomes" id="UP001589813">
    <property type="component" value="Unassembled WGS sequence"/>
</dbReference>
<accession>A0ABV6BL52</accession>
<sequence>MHSSYLGIDFGTSNCTAGRLSQSAQPELLALEAGSAYLSSALYLPWPDSYDIEDDSQKKPSLAQLLRQPQMALLGQAAHDRYSTDPLGGIFIRSPKSMLGSRLNPLQTQLYQQVCGLMLSHIHQCADQSSQQHAEFAVIGRPVHFQGIDGADGDARAETLLRAAAASAGFREVQFAYEPVAAAVEYERTLTSEQLVLVVDIGGGTSDISLIRLGPSRAHQADRSADLLSHAGRRLGGVDMDIKLAIYGLMPLLGRGSLAQNGKPLPSALFSDAVNIIDIYAQEQFYQSATAKEISKLLEIAAAPAQVALLQTLYQQHLSYYLVQQAEQAKISLATAAQVQVNLDRLQPSLGTVLDNAMLDHALYVEMNSLRGLISDCLAAAGVIPDQIFLTGGASAASGVKRQLQQLLPDVPLIAGDRFGSVGKGLCTLAALHFA</sequence>
<dbReference type="Pfam" id="PF00012">
    <property type="entry name" value="HSP70"/>
    <property type="match status" value="1"/>
</dbReference>
<gene>
    <name evidence="4" type="primary">yegD</name>
    <name evidence="4" type="ORF">ACFFJP_18155</name>
</gene>
<protein>
    <submittedName>
        <fullName evidence="4">Molecular chaperone</fullName>
    </submittedName>
</protein>
<keyword evidence="2" id="KW-0547">Nucleotide-binding</keyword>
<reference evidence="4 5" key="1">
    <citation type="submission" date="2024-09" db="EMBL/GenBank/DDBJ databases">
        <authorList>
            <person name="Sun Q."/>
            <person name="Mori K."/>
        </authorList>
    </citation>
    <scope>NUCLEOTIDE SEQUENCE [LARGE SCALE GENOMIC DNA]</scope>
    <source>
        <strain evidence="4 5">KCTC 23315</strain>
    </source>
</reference>
<dbReference type="Gene3D" id="3.30.420.40">
    <property type="match status" value="2"/>
</dbReference>
<evidence type="ECO:0000256" key="3">
    <source>
        <dbReference type="ARBA" id="ARBA00022840"/>
    </source>
</evidence>
<dbReference type="PROSITE" id="PS00329">
    <property type="entry name" value="HSP70_2"/>
    <property type="match status" value="1"/>
</dbReference>
<dbReference type="PANTHER" id="PTHR19375">
    <property type="entry name" value="HEAT SHOCK PROTEIN 70KDA"/>
    <property type="match status" value="1"/>
</dbReference>
<dbReference type="InterPro" id="IPR043129">
    <property type="entry name" value="ATPase_NBD"/>
</dbReference>
<dbReference type="RefSeq" id="WP_377247619.1">
    <property type="nucleotide sequence ID" value="NZ_JBHLXP010000005.1"/>
</dbReference>
<dbReference type="SUPFAM" id="SSF53067">
    <property type="entry name" value="Actin-like ATPase domain"/>
    <property type="match status" value="2"/>
</dbReference>
<name>A0ABV6BL52_9GAMM</name>
<evidence type="ECO:0000256" key="1">
    <source>
        <dbReference type="ARBA" id="ARBA00007381"/>
    </source>
</evidence>
<dbReference type="EMBL" id="JBHLXP010000005">
    <property type="protein sequence ID" value="MFC0050228.1"/>
    <property type="molecule type" value="Genomic_DNA"/>
</dbReference>
<proteinExistence type="inferred from homology"/>
<comment type="caution">
    <text evidence="4">The sequence shown here is derived from an EMBL/GenBank/DDBJ whole genome shotgun (WGS) entry which is preliminary data.</text>
</comment>
<keyword evidence="3" id="KW-0067">ATP-binding</keyword>
<dbReference type="NCBIfam" id="NF008673">
    <property type="entry name" value="PRK11678.1"/>
    <property type="match status" value="1"/>
</dbReference>
<dbReference type="InterPro" id="IPR018181">
    <property type="entry name" value="Heat_shock_70_CS"/>
</dbReference>
<organism evidence="4 5">
    <name type="scientific">Rheinheimera tilapiae</name>
    <dbReference type="NCBI Taxonomy" id="875043"/>
    <lineage>
        <taxon>Bacteria</taxon>
        <taxon>Pseudomonadati</taxon>
        <taxon>Pseudomonadota</taxon>
        <taxon>Gammaproteobacteria</taxon>
        <taxon>Chromatiales</taxon>
        <taxon>Chromatiaceae</taxon>
        <taxon>Rheinheimera</taxon>
    </lineage>
</organism>
<dbReference type="InterPro" id="IPR013126">
    <property type="entry name" value="Hsp_70_fam"/>
</dbReference>
<evidence type="ECO:0000256" key="2">
    <source>
        <dbReference type="ARBA" id="ARBA00022741"/>
    </source>
</evidence>